<dbReference type="InterPro" id="IPR001320">
    <property type="entry name" value="Iontro_rcpt_C"/>
</dbReference>
<dbReference type="Pfam" id="PF00497">
    <property type="entry name" value="SBP_bac_3"/>
    <property type="match status" value="1"/>
</dbReference>
<dbReference type="PANTHER" id="PTHR30085">
    <property type="entry name" value="AMINO ACID ABC TRANSPORTER PERMEASE"/>
    <property type="match status" value="1"/>
</dbReference>
<feature type="chain" id="PRO_5029540372" evidence="5">
    <location>
        <begin position="25"/>
        <end position="276"/>
    </location>
</feature>
<dbReference type="Gene3D" id="3.40.190.10">
    <property type="entry name" value="Periplasmic binding protein-like II"/>
    <property type="match status" value="2"/>
</dbReference>
<name>A0A7K1LEJ7_9ACTN</name>
<evidence type="ECO:0000256" key="4">
    <source>
        <dbReference type="RuleBase" id="RU003744"/>
    </source>
</evidence>
<keyword evidence="3 5" id="KW-0732">Signal</keyword>
<comment type="caution">
    <text evidence="8">The sequence shown here is derived from an EMBL/GenBank/DDBJ whole genome shotgun (WGS) entry which is preliminary data.</text>
</comment>
<organism evidence="8 9">
    <name type="scientific">Actinomadura litoris</name>
    <dbReference type="NCBI Taxonomy" id="2678616"/>
    <lineage>
        <taxon>Bacteria</taxon>
        <taxon>Bacillati</taxon>
        <taxon>Actinomycetota</taxon>
        <taxon>Actinomycetes</taxon>
        <taxon>Streptosporangiales</taxon>
        <taxon>Thermomonosporaceae</taxon>
        <taxon>Actinomadura</taxon>
    </lineage>
</organism>
<dbReference type="InterPro" id="IPR051455">
    <property type="entry name" value="Bact_solute-bind_prot3"/>
</dbReference>
<keyword evidence="2" id="KW-0813">Transport</keyword>
<protein>
    <submittedName>
        <fullName evidence="8">Transporter substrate-binding domain-containing protein</fullName>
    </submittedName>
</protein>
<evidence type="ECO:0000259" key="7">
    <source>
        <dbReference type="SMART" id="SM00079"/>
    </source>
</evidence>
<accession>A0A7K1LEJ7</accession>
<dbReference type="GO" id="GO:0015276">
    <property type="term" value="F:ligand-gated monoatomic ion channel activity"/>
    <property type="evidence" value="ECO:0007669"/>
    <property type="project" value="InterPro"/>
</dbReference>
<evidence type="ECO:0000313" key="8">
    <source>
        <dbReference type="EMBL" id="MUN42829.1"/>
    </source>
</evidence>
<evidence type="ECO:0000256" key="2">
    <source>
        <dbReference type="ARBA" id="ARBA00022448"/>
    </source>
</evidence>
<evidence type="ECO:0000256" key="5">
    <source>
        <dbReference type="SAM" id="SignalP"/>
    </source>
</evidence>
<gene>
    <name evidence="8" type="ORF">GNZ18_40500</name>
</gene>
<dbReference type="InterPro" id="IPR001638">
    <property type="entry name" value="Solute-binding_3/MltF_N"/>
</dbReference>
<dbReference type="PROSITE" id="PS51257">
    <property type="entry name" value="PROKAR_LIPOPROTEIN"/>
    <property type="match status" value="1"/>
</dbReference>
<dbReference type="Proteomes" id="UP000432015">
    <property type="component" value="Unassembled WGS sequence"/>
</dbReference>
<reference evidence="8 9" key="1">
    <citation type="submission" date="2019-11" db="EMBL/GenBank/DDBJ databases">
        <authorList>
            <person name="Cao P."/>
        </authorList>
    </citation>
    <scope>NUCLEOTIDE SEQUENCE [LARGE SCALE GENOMIC DNA]</scope>
    <source>
        <strain evidence="8 9">NEAU-AAG5</strain>
    </source>
</reference>
<dbReference type="RefSeq" id="WP_156222884.1">
    <property type="nucleotide sequence ID" value="NZ_WOFH01000027.1"/>
</dbReference>
<dbReference type="PANTHER" id="PTHR30085:SF6">
    <property type="entry name" value="ABC TRANSPORTER GLUTAMINE-BINDING PROTEIN GLNH"/>
    <property type="match status" value="1"/>
</dbReference>
<dbReference type="PROSITE" id="PS01039">
    <property type="entry name" value="SBP_BACTERIAL_3"/>
    <property type="match status" value="1"/>
</dbReference>
<sequence length="276" mass="30037">MRNRRPMRLLSTLVLLGGLLTACADVGDVGGGKSLLDKDTLVVGVRPDLPGLGLRRSDGSFEGFDIDVARYVADRLKRKVRFIQVLSKDRLTVLTAGKADMVLATLSVTPERKTDISFAGPYYASYQDILVRSDERAKSVRDLKGRRFCGVEGSDPVKRLKAVHGMTADVIPAADYDACMAKIRTGAVDAITTNDVILAGLIRREGTGYRLLNARISEQNTGIGVRRGDVDGCEALNRAITKMYQDGTAAKLITKWFSGTGLDLTYMKIPQFEGCS</sequence>
<feature type="domain" description="Ionotropic glutamate receptor C-terminal" evidence="7">
    <location>
        <begin position="40"/>
        <end position="259"/>
    </location>
</feature>
<comment type="similarity">
    <text evidence="1 4">Belongs to the bacterial solute-binding protein 3 family.</text>
</comment>
<dbReference type="GO" id="GO:0030288">
    <property type="term" value="C:outer membrane-bounded periplasmic space"/>
    <property type="evidence" value="ECO:0007669"/>
    <property type="project" value="TreeGrafter"/>
</dbReference>
<dbReference type="InterPro" id="IPR018313">
    <property type="entry name" value="SBP_3_CS"/>
</dbReference>
<dbReference type="GO" id="GO:0016020">
    <property type="term" value="C:membrane"/>
    <property type="evidence" value="ECO:0007669"/>
    <property type="project" value="InterPro"/>
</dbReference>
<proteinExistence type="inferred from homology"/>
<dbReference type="SMART" id="SM00062">
    <property type="entry name" value="PBPb"/>
    <property type="match status" value="1"/>
</dbReference>
<evidence type="ECO:0000256" key="1">
    <source>
        <dbReference type="ARBA" id="ARBA00010333"/>
    </source>
</evidence>
<dbReference type="GO" id="GO:0006865">
    <property type="term" value="P:amino acid transport"/>
    <property type="evidence" value="ECO:0007669"/>
    <property type="project" value="TreeGrafter"/>
</dbReference>
<dbReference type="GO" id="GO:0005576">
    <property type="term" value="C:extracellular region"/>
    <property type="evidence" value="ECO:0007669"/>
    <property type="project" value="TreeGrafter"/>
</dbReference>
<evidence type="ECO:0000256" key="3">
    <source>
        <dbReference type="ARBA" id="ARBA00022729"/>
    </source>
</evidence>
<dbReference type="EMBL" id="WOFH01000027">
    <property type="protein sequence ID" value="MUN42829.1"/>
    <property type="molecule type" value="Genomic_DNA"/>
</dbReference>
<keyword evidence="9" id="KW-1185">Reference proteome</keyword>
<dbReference type="SMART" id="SM00079">
    <property type="entry name" value="PBPe"/>
    <property type="match status" value="1"/>
</dbReference>
<evidence type="ECO:0000313" key="9">
    <source>
        <dbReference type="Proteomes" id="UP000432015"/>
    </source>
</evidence>
<dbReference type="SUPFAM" id="SSF53850">
    <property type="entry name" value="Periplasmic binding protein-like II"/>
    <property type="match status" value="1"/>
</dbReference>
<feature type="signal peptide" evidence="5">
    <location>
        <begin position="1"/>
        <end position="24"/>
    </location>
</feature>
<feature type="domain" description="Solute-binding protein family 3/N-terminal" evidence="6">
    <location>
        <begin position="40"/>
        <end position="260"/>
    </location>
</feature>
<evidence type="ECO:0000259" key="6">
    <source>
        <dbReference type="SMART" id="SM00062"/>
    </source>
</evidence>
<dbReference type="AlphaFoldDB" id="A0A7K1LEJ7"/>